<reference evidence="3" key="1">
    <citation type="journal article" date="2019" name="Int. J. Syst. Evol. Microbiol.">
        <title>The Global Catalogue of Microorganisms (GCM) 10K type strain sequencing project: providing services to taxonomists for standard genome sequencing and annotation.</title>
        <authorList>
            <consortium name="The Broad Institute Genomics Platform"/>
            <consortium name="The Broad Institute Genome Sequencing Center for Infectious Disease"/>
            <person name="Wu L."/>
            <person name="Ma J."/>
        </authorList>
    </citation>
    <scope>NUCLEOTIDE SEQUENCE [LARGE SCALE GENOMIC DNA]</scope>
    <source>
        <strain evidence="3">JCM 18053</strain>
    </source>
</reference>
<dbReference type="SUPFAM" id="SSF48452">
    <property type="entry name" value="TPR-like"/>
    <property type="match status" value="1"/>
</dbReference>
<protein>
    <recommendedName>
        <fullName evidence="4">Tetratricopeptide repeat protein</fullName>
    </recommendedName>
</protein>
<feature type="transmembrane region" description="Helical" evidence="1">
    <location>
        <begin position="356"/>
        <end position="378"/>
    </location>
</feature>
<dbReference type="EMBL" id="BAABIA010000001">
    <property type="protein sequence ID" value="GAA5132817.1"/>
    <property type="molecule type" value="Genomic_DNA"/>
</dbReference>
<dbReference type="Proteomes" id="UP001499852">
    <property type="component" value="Unassembled WGS sequence"/>
</dbReference>
<evidence type="ECO:0000313" key="2">
    <source>
        <dbReference type="EMBL" id="GAA5132817.1"/>
    </source>
</evidence>
<organism evidence="2 3">
    <name type="scientific">Prosthecobacter algae</name>
    <dbReference type="NCBI Taxonomy" id="1144682"/>
    <lineage>
        <taxon>Bacteria</taxon>
        <taxon>Pseudomonadati</taxon>
        <taxon>Verrucomicrobiota</taxon>
        <taxon>Verrucomicrobiia</taxon>
        <taxon>Verrucomicrobiales</taxon>
        <taxon>Verrucomicrobiaceae</taxon>
        <taxon>Prosthecobacter</taxon>
    </lineage>
</organism>
<comment type="caution">
    <text evidence="2">The sequence shown here is derived from an EMBL/GenBank/DDBJ whole genome shotgun (WGS) entry which is preliminary data.</text>
</comment>
<evidence type="ECO:0008006" key="4">
    <source>
        <dbReference type="Google" id="ProtNLM"/>
    </source>
</evidence>
<dbReference type="InterPro" id="IPR011990">
    <property type="entry name" value="TPR-like_helical_dom_sf"/>
</dbReference>
<accession>A0ABP9NUZ8</accession>
<proteinExistence type="predicted"/>
<dbReference type="Gene3D" id="1.25.40.10">
    <property type="entry name" value="Tetratricopeptide repeat domain"/>
    <property type="match status" value="1"/>
</dbReference>
<keyword evidence="1" id="KW-0472">Membrane</keyword>
<keyword evidence="3" id="KW-1185">Reference proteome</keyword>
<evidence type="ECO:0000256" key="1">
    <source>
        <dbReference type="SAM" id="Phobius"/>
    </source>
</evidence>
<evidence type="ECO:0000313" key="3">
    <source>
        <dbReference type="Proteomes" id="UP001499852"/>
    </source>
</evidence>
<feature type="transmembrane region" description="Helical" evidence="1">
    <location>
        <begin position="332"/>
        <end position="350"/>
    </location>
</feature>
<name>A0ABP9NUZ8_9BACT</name>
<dbReference type="RefSeq" id="WP_345734463.1">
    <property type="nucleotide sequence ID" value="NZ_BAABIA010000001.1"/>
</dbReference>
<keyword evidence="1" id="KW-1133">Transmembrane helix</keyword>
<keyword evidence="1" id="KW-0812">Transmembrane</keyword>
<sequence>MSFAPGQDPESGAEALDIHPSVTVLNHLIEAKQWERLLTMARERLAQKVEDEAGHRYAAVALIQLRQSKEAKQHVDWLLRKDPENPFHYVLAAQIAVQQSAFRQARRHLERGLALDPEYPTLHRLMATVMSVLGKVKQAQTHADKAKKLDAGSVETWRTAEFVFRANSGIHGHWKERIEALQNALQYDPEDPVVLWQVGTLLQDLERPAAAEHWLSRSLATQPTCAVVIQDWKETFERKAFVYRCLSFPWRSLHAFRVSFDSIAQSKPWLLLLHLLAVKFWTAVILWWLATLMLLAPVGWVARYFMILHPAFDLRFLPHSWIRNQSKKARIAWMMTTIAVASGLAILLTSPEFVGFWAFLSLTMFILQAAATGLFILVRRTMSPFPPRTWLSFQ</sequence>
<gene>
    <name evidence="2" type="ORF">GCM10023213_01570</name>
</gene>